<organism evidence="8">
    <name type="scientific">Locusta migratoria</name>
    <name type="common">Migratory locust</name>
    <dbReference type="NCBI Taxonomy" id="7004"/>
    <lineage>
        <taxon>Eukaryota</taxon>
        <taxon>Metazoa</taxon>
        <taxon>Ecdysozoa</taxon>
        <taxon>Arthropoda</taxon>
        <taxon>Hexapoda</taxon>
        <taxon>Insecta</taxon>
        <taxon>Pterygota</taxon>
        <taxon>Neoptera</taxon>
        <taxon>Polyneoptera</taxon>
        <taxon>Orthoptera</taxon>
        <taxon>Caelifera</taxon>
        <taxon>Acrididea</taxon>
        <taxon>Acridomorpha</taxon>
        <taxon>Acridoidea</taxon>
        <taxon>Acrididae</taxon>
        <taxon>Oedipodinae</taxon>
        <taxon>Locusta</taxon>
    </lineage>
</organism>
<reference evidence="8" key="1">
    <citation type="submission" date="2018-07" db="EMBL/GenBank/DDBJ databases">
        <title>Direct Submission.</title>
        <authorList>
            <person name="Song J."/>
            <person name="Li W."/>
            <person name="Zhou S."/>
        </authorList>
    </citation>
    <scope>NUCLEOTIDE SEQUENCE</scope>
</reference>
<evidence type="ECO:0000256" key="4">
    <source>
        <dbReference type="ARBA" id="ARBA00022976"/>
    </source>
</evidence>
<dbReference type="Pfam" id="PF06105">
    <property type="entry name" value="Aph-1"/>
    <property type="match status" value="1"/>
</dbReference>
<dbReference type="GO" id="GO:0007219">
    <property type="term" value="P:Notch signaling pathway"/>
    <property type="evidence" value="ECO:0007669"/>
    <property type="project" value="UniProtKB-KW"/>
</dbReference>
<feature type="transmembrane region" description="Helical" evidence="7">
    <location>
        <begin position="63"/>
        <end position="85"/>
    </location>
</feature>
<dbReference type="GO" id="GO:0016020">
    <property type="term" value="C:membrane"/>
    <property type="evidence" value="ECO:0007669"/>
    <property type="project" value="UniProtKB-SubCell"/>
</dbReference>
<keyword evidence="5 7" id="KW-1133">Transmembrane helix</keyword>
<accession>A0A5J6K4L3</accession>
<feature type="transmembrane region" description="Helical" evidence="7">
    <location>
        <begin position="212"/>
        <end position="233"/>
    </location>
</feature>
<sequence>MTVMEFFGCAFLAFGPPLAMFTFTIAKDPIRIIILIASAFFWLLSLLISSLWWFIVVPLKSKLAFGLVFSVFFQEVFRFLIYKLLQKAEVGLKKVTDANTQITNSKHVLAYVSGMGFGLMSGAFSLVNVLADAVGPATMGLKGGSDLFFITSAAFTLCMILLHTFWGVIFFSAADNRNYLQILWVVGSHMAVSCLTLMNSQMWYAATLVPSYIILLITGSIAFSVVGGSLRSLGASMYLKERRHVSENGQSLTVD</sequence>
<evidence type="ECO:0000256" key="7">
    <source>
        <dbReference type="SAM" id="Phobius"/>
    </source>
</evidence>
<dbReference type="EMBL" id="MH708138">
    <property type="protein sequence ID" value="QEV81512.1"/>
    <property type="molecule type" value="mRNA"/>
</dbReference>
<dbReference type="SMR" id="A0A5J6K4L3"/>
<evidence type="ECO:0000256" key="1">
    <source>
        <dbReference type="ARBA" id="ARBA00004141"/>
    </source>
</evidence>
<comment type="subcellular location">
    <subcellularLocation>
        <location evidence="1">Membrane</location>
        <topology evidence="1">Multi-pass membrane protein</topology>
    </subcellularLocation>
</comment>
<feature type="transmembrane region" description="Helical" evidence="7">
    <location>
        <begin position="183"/>
        <end position="206"/>
    </location>
</feature>
<feature type="transmembrane region" description="Helical" evidence="7">
    <location>
        <begin position="6"/>
        <end position="25"/>
    </location>
</feature>
<evidence type="ECO:0000256" key="2">
    <source>
        <dbReference type="ARBA" id="ARBA00005577"/>
    </source>
</evidence>
<feature type="transmembrane region" description="Helical" evidence="7">
    <location>
        <begin position="108"/>
        <end position="127"/>
    </location>
</feature>
<comment type="similarity">
    <text evidence="2">Belongs to the APH-1 family.</text>
</comment>
<dbReference type="AlphaFoldDB" id="A0A5J6K4L3"/>
<feature type="transmembrane region" description="Helical" evidence="7">
    <location>
        <begin position="147"/>
        <end position="171"/>
    </location>
</feature>
<keyword evidence="3 7" id="KW-0812">Transmembrane</keyword>
<evidence type="ECO:0000256" key="3">
    <source>
        <dbReference type="ARBA" id="ARBA00022692"/>
    </source>
</evidence>
<dbReference type="GO" id="GO:0016485">
    <property type="term" value="P:protein processing"/>
    <property type="evidence" value="ECO:0007669"/>
    <property type="project" value="InterPro"/>
</dbReference>
<proteinExistence type="evidence at transcript level"/>
<evidence type="ECO:0000256" key="5">
    <source>
        <dbReference type="ARBA" id="ARBA00022989"/>
    </source>
</evidence>
<dbReference type="InterPro" id="IPR009294">
    <property type="entry name" value="Aph-1"/>
</dbReference>
<feature type="transmembrane region" description="Helical" evidence="7">
    <location>
        <begin position="32"/>
        <end position="57"/>
    </location>
</feature>
<dbReference type="PANTHER" id="PTHR12889">
    <property type="entry name" value="GAMMA-SECRETASE SUBUNIT APH-1"/>
    <property type="match status" value="1"/>
</dbReference>
<evidence type="ECO:0000256" key="6">
    <source>
        <dbReference type="ARBA" id="ARBA00023136"/>
    </source>
</evidence>
<keyword evidence="4" id="KW-0914">Notch signaling pathway</keyword>
<name>A0A5J6K4L3_LOCMI</name>
<keyword evidence="6 7" id="KW-0472">Membrane</keyword>
<evidence type="ECO:0000313" key="8">
    <source>
        <dbReference type="EMBL" id="QEV81512.1"/>
    </source>
</evidence>
<protein>
    <submittedName>
        <fullName evidence="8">Aph1</fullName>
    </submittedName>
</protein>